<accession>A0A7X4KM90</accession>
<dbReference type="Proteomes" id="UP000450676">
    <property type="component" value="Unassembled WGS sequence"/>
</dbReference>
<comment type="caution">
    <text evidence="2">The sequence shown here is derived from an EMBL/GenBank/DDBJ whole genome shotgun (WGS) entry which is preliminary data.</text>
</comment>
<evidence type="ECO:0000313" key="3">
    <source>
        <dbReference type="Proteomes" id="UP000450676"/>
    </source>
</evidence>
<keyword evidence="2" id="KW-0067">ATP-binding</keyword>
<reference evidence="2 3" key="1">
    <citation type="submission" date="2019-12" db="EMBL/GenBank/DDBJ databases">
        <title>Novel species isolated from a subtropical stream in China.</title>
        <authorList>
            <person name="Lu H."/>
        </authorList>
    </citation>
    <scope>NUCLEOTIDE SEQUENCE [LARGE SCALE GENOMIC DNA]</scope>
    <source>
        <strain evidence="2 3">FT127W</strain>
    </source>
</reference>
<name>A0A7X4KM90_9BURK</name>
<dbReference type="Gene3D" id="3.30.565.10">
    <property type="entry name" value="Histidine kinase-like ATPase, C-terminal domain"/>
    <property type="match status" value="1"/>
</dbReference>
<dbReference type="RefSeq" id="WP_161071261.1">
    <property type="nucleotide sequence ID" value="NZ_CP086370.1"/>
</dbReference>
<dbReference type="GO" id="GO:0005524">
    <property type="term" value="F:ATP binding"/>
    <property type="evidence" value="ECO:0007669"/>
    <property type="project" value="UniProtKB-KW"/>
</dbReference>
<keyword evidence="3" id="KW-1185">Reference proteome</keyword>
<feature type="domain" description="Histidine kinase/HSP90-like ATPase" evidence="1">
    <location>
        <begin position="19"/>
        <end position="143"/>
    </location>
</feature>
<dbReference type="Pfam" id="PF13581">
    <property type="entry name" value="HATPase_c_2"/>
    <property type="match status" value="1"/>
</dbReference>
<dbReference type="AlphaFoldDB" id="A0A7X4KM90"/>
<dbReference type="InterPro" id="IPR036890">
    <property type="entry name" value="HATPase_C_sf"/>
</dbReference>
<evidence type="ECO:0000259" key="1">
    <source>
        <dbReference type="Pfam" id="PF13581"/>
    </source>
</evidence>
<gene>
    <name evidence="2" type="ORF">GTP77_05970</name>
</gene>
<evidence type="ECO:0000313" key="2">
    <source>
        <dbReference type="EMBL" id="MYN06881.1"/>
    </source>
</evidence>
<dbReference type="EMBL" id="WWCU01000004">
    <property type="protein sequence ID" value="MYN06881.1"/>
    <property type="molecule type" value="Genomic_DNA"/>
</dbReference>
<dbReference type="CDD" id="cd16936">
    <property type="entry name" value="HATPase_RsbW-like"/>
    <property type="match status" value="1"/>
</dbReference>
<protein>
    <submittedName>
        <fullName evidence="2">ATP-binding protein</fullName>
    </submittedName>
</protein>
<dbReference type="InterPro" id="IPR003594">
    <property type="entry name" value="HATPase_dom"/>
</dbReference>
<sequence length="149" mass="15235">MEEKETNSAAGGCEIGTRFEARLACVPAATACLVAGMHAAGAPPEAVLRAELILEELVRNTILHGYRGDSGQPLWIAPDAGGFCYTDAAPAFNPLADGPSGIAPDPAKPVADQHVGGAGLPLIRQLSSSIAYERVAGCNRLRVAVSASA</sequence>
<proteinExistence type="predicted"/>
<keyword evidence="2" id="KW-0547">Nucleotide-binding</keyword>
<organism evidence="2 3">
    <name type="scientific">Pseudoduganella aquatica</name>
    <dbReference type="NCBI Taxonomy" id="2660641"/>
    <lineage>
        <taxon>Bacteria</taxon>
        <taxon>Pseudomonadati</taxon>
        <taxon>Pseudomonadota</taxon>
        <taxon>Betaproteobacteria</taxon>
        <taxon>Burkholderiales</taxon>
        <taxon>Oxalobacteraceae</taxon>
        <taxon>Telluria group</taxon>
        <taxon>Pseudoduganella</taxon>
    </lineage>
</organism>